<dbReference type="GO" id="GO:0043161">
    <property type="term" value="P:proteasome-mediated ubiquitin-dependent protein catabolic process"/>
    <property type="evidence" value="ECO:0007669"/>
    <property type="project" value="TreeGrafter"/>
</dbReference>
<evidence type="ECO:0000256" key="1">
    <source>
        <dbReference type="ARBA" id="ARBA00061469"/>
    </source>
</evidence>
<sequence>MPIPSSSSTTEIESFKCKNVSSETVVFQCESDHTMETDVSMDKNKQQASSQTTKKKALLLHARREDDDRSVNLTEERLCPVAISGLYAGSRYQGTQKCGNASYEVNVELLHVDMRESTLNGYLKIKGLTSEFPELTTFFEAEIMGPKYSFHTRKWQADQKSDLLHWKKFPSFKPYIEIFSNDDFVYQQKEESDFIYMRWKETFLVPNHHVSSIHGASFAGFYYICYQRSTNQIKGFYFFRNHKDWFQELTLNHVPDRAFAKFEFR</sequence>
<evidence type="ECO:0000313" key="3">
    <source>
        <dbReference type="EMBL" id="KAG2208108.1"/>
    </source>
</evidence>
<organism evidence="3 4">
    <name type="scientific">Mucor saturninus</name>
    <dbReference type="NCBI Taxonomy" id="64648"/>
    <lineage>
        <taxon>Eukaryota</taxon>
        <taxon>Fungi</taxon>
        <taxon>Fungi incertae sedis</taxon>
        <taxon>Mucoromycota</taxon>
        <taxon>Mucoromycotina</taxon>
        <taxon>Mucoromycetes</taxon>
        <taxon>Mucorales</taxon>
        <taxon>Mucorineae</taxon>
        <taxon>Mucoraceae</taxon>
        <taxon>Mucor</taxon>
    </lineage>
</organism>
<dbReference type="GO" id="GO:0007039">
    <property type="term" value="P:protein catabolic process in the vacuole"/>
    <property type="evidence" value="ECO:0007669"/>
    <property type="project" value="TreeGrafter"/>
</dbReference>
<dbReference type="Pfam" id="PF09783">
    <property type="entry name" value="Vac_ImportDeg"/>
    <property type="match status" value="1"/>
</dbReference>
<dbReference type="GO" id="GO:0034657">
    <property type="term" value="C:GID complex"/>
    <property type="evidence" value="ECO:0007669"/>
    <property type="project" value="TreeGrafter"/>
</dbReference>
<dbReference type="InterPro" id="IPR018618">
    <property type="entry name" value="GID4/10-like"/>
</dbReference>
<protein>
    <submittedName>
        <fullName evidence="3">Uncharacterized protein</fullName>
    </submittedName>
</protein>
<dbReference type="GO" id="GO:0005773">
    <property type="term" value="C:vacuole"/>
    <property type="evidence" value="ECO:0007669"/>
    <property type="project" value="GOC"/>
</dbReference>
<proteinExistence type="inferred from homology"/>
<accession>A0A8H7RE98</accession>
<dbReference type="GO" id="GO:0045721">
    <property type="term" value="P:negative regulation of gluconeogenesis"/>
    <property type="evidence" value="ECO:0007669"/>
    <property type="project" value="TreeGrafter"/>
</dbReference>
<evidence type="ECO:0000313" key="4">
    <source>
        <dbReference type="Proteomes" id="UP000603453"/>
    </source>
</evidence>
<dbReference type="PANTHER" id="PTHR14534:SF3">
    <property type="entry name" value="GID COMPLEX SUBUNIT 4 HOMOLOG"/>
    <property type="match status" value="1"/>
</dbReference>
<feature type="compositionally biased region" description="Basic and acidic residues" evidence="2">
    <location>
        <begin position="36"/>
        <end position="45"/>
    </location>
</feature>
<comment type="similarity">
    <text evidence="1">Belongs to the GID4/VID24 family.</text>
</comment>
<dbReference type="Proteomes" id="UP000603453">
    <property type="component" value="Unassembled WGS sequence"/>
</dbReference>
<comment type="caution">
    <text evidence="3">The sequence shown here is derived from an EMBL/GenBank/DDBJ whole genome shotgun (WGS) entry which is preliminary data.</text>
</comment>
<dbReference type="GO" id="GO:0006623">
    <property type="term" value="P:protein targeting to vacuole"/>
    <property type="evidence" value="ECO:0007669"/>
    <property type="project" value="TreeGrafter"/>
</dbReference>
<gene>
    <name evidence="3" type="ORF">INT47_010470</name>
</gene>
<dbReference type="OrthoDB" id="62at2759"/>
<dbReference type="EMBL" id="JAEPRD010000021">
    <property type="protein sequence ID" value="KAG2208108.1"/>
    <property type="molecule type" value="Genomic_DNA"/>
</dbReference>
<feature type="region of interest" description="Disordered" evidence="2">
    <location>
        <begin position="36"/>
        <end position="55"/>
    </location>
</feature>
<evidence type="ECO:0000256" key="2">
    <source>
        <dbReference type="SAM" id="MobiDB-lite"/>
    </source>
</evidence>
<name>A0A8H7RE98_9FUNG</name>
<keyword evidence="4" id="KW-1185">Reference proteome</keyword>
<dbReference type="AlphaFoldDB" id="A0A8H7RE98"/>
<dbReference type="PANTHER" id="PTHR14534">
    <property type="entry name" value="VACUOLAR IMPORT AND DEGRADATION PROTEIN 24"/>
    <property type="match status" value="1"/>
</dbReference>
<reference evidence="3" key="1">
    <citation type="submission" date="2020-12" db="EMBL/GenBank/DDBJ databases">
        <title>Metabolic potential, ecology and presence of endohyphal bacteria is reflected in genomic diversity of Mucoromycotina.</title>
        <authorList>
            <person name="Muszewska A."/>
            <person name="Okrasinska A."/>
            <person name="Steczkiewicz K."/>
            <person name="Drgas O."/>
            <person name="Orlowska M."/>
            <person name="Perlinska-Lenart U."/>
            <person name="Aleksandrzak-Piekarczyk T."/>
            <person name="Szatraj K."/>
            <person name="Zielenkiewicz U."/>
            <person name="Pilsyk S."/>
            <person name="Malc E."/>
            <person name="Mieczkowski P."/>
            <person name="Kruszewska J.S."/>
            <person name="Biernat P."/>
            <person name="Pawlowska J."/>
        </authorList>
    </citation>
    <scope>NUCLEOTIDE SEQUENCE</scope>
    <source>
        <strain evidence="3">WA0000017839</strain>
    </source>
</reference>